<dbReference type="AlphaFoldDB" id="A0AAV4WEC4"/>
<keyword evidence="2" id="KW-1185">Reference proteome</keyword>
<dbReference type="EMBL" id="BPLQ01014531">
    <property type="protein sequence ID" value="GIY80623.1"/>
    <property type="molecule type" value="Genomic_DNA"/>
</dbReference>
<evidence type="ECO:0000313" key="2">
    <source>
        <dbReference type="Proteomes" id="UP001054837"/>
    </source>
</evidence>
<dbReference type="Proteomes" id="UP001054837">
    <property type="component" value="Unassembled WGS sequence"/>
</dbReference>
<sequence length="104" mass="11881">MHAMQQARDCTTKETLCIPGNKRDTIHALQQAENCGIETLCIAARQGTVQQKRYYACILCNERDTMHAVQEARDYATKEIQIMPCNKGDAVQPKEYYPYHAKSE</sequence>
<protein>
    <submittedName>
        <fullName evidence="1">Uncharacterized protein</fullName>
    </submittedName>
</protein>
<evidence type="ECO:0000313" key="1">
    <source>
        <dbReference type="EMBL" id="GIY80623.1"/>
    </source>
</evidence>
<accession>A0AAV4WEC4</accession>
<proteinExistence type="predicted"/>
<reference evidence="1 2" key="1">
    <citation type="submission" date="2021-06" db="EMBL/GenBank/DDBJ databases">
        <title>Caerostris darwini draft genome.</title>
        <authorList>
            <person name="Kono N."/>
            <person name="Arakawa K."/>
        </authorList>
    </citation>
    <scope>NUCLEOTIDE SEQUENCE [LARGE SCALE GENOMIC DNA]</scope>
</reference>
<organism evidence="1 2">
    <name type="scientific">Caerostris darwini</name>
    <dbReference type="NCBI Taxonomy" id="1538125"/>
    <lineage>
        <taxon>Eukaryota</taxon>
        <taxon>Metazoa</taxon>
        <taxon>Ecdysozoa</taxon>
        <taxon>Arthropoda</taxon>
        <taxon>Chelicerata</taxon>
        <taxon>Arachnida</taxon>
        <taxon>Araneae</taxon>
        <taxon>Araneomorphae</taxon>
        <taxon>Entelegynae</taxon>
        <taxon>Araneoidea</taxon>
        <taxon>Araneidae</taxon>
        <taxon>Caerostris</taxon>
    </lineage>
</organism>
<comment type="caution">
    <text evidence="1">The sequence shown here is derived from an EMBL/GenBank/DDBJ whole genome shotgun (WGS) entry which is preliminary data.</text>
</comment>
<name>A0AAV4WEC4_9ARAC</name>
<gene>
    <name evidence="1" type="ORF">CDAR_53951</name>
</gene>